<dbReference type="RefSeq" id="WP_025293253.1">
    <property type="nucleotide sequence ID" value="NZ_CP006644.1"/>
</dbReference>
<feature type="signal peptide" evidence="2">
    <location>
        <begin position="1"/>
        <end position="20"/>
    </location>
</feature>
<dbReference type="Pfam" id="PF13505">
    <property type="entry name" value="OMP_b-brl"/>
    <property type="match status" value="1"/>
</dbReference>
<dbReference type="PATRIC" id="fig|1123269.5.peg.3313"/>
<evidence type="ECO:0000313" key="5">
    <source>
        <dbReference type="Proteomes" id="UP000018851"/>
    </source>
</evidence>
<dbReference type="OrthoDB" id="7407648at2"/>
<feature type="domain" description="Outer membrane protein beta-barrel" evidence="3">
    <location>
        <begin position="16"/>
        <end position="190"/>
    </location>
</feature>
<dbReference type="InterPro" id="IPR011250">
    <property type="entry name" value="OMP/PagP_B-barrel"/>
</dbReference>
<evidence type="ECO:0000313" key="4">
    <source>
        <dbReference type="EMBL" id="AHE55066.1"/>
    </source>
</evidence>
<gene>
    <name evidence="4" type="ORF">NX02_16940</name>
</gene>
<keyword evidence="5" id="KW-1185">Reference proteome</keyword>
<reference evidence="4 5" key="1">
    <citation type="submission" date="2013-07" db="EMBL/GenBank/DDBJ databases">
        <title>Completed genome of Sphingomonas sanxanigenens NX02.</title>
        <authorList>
            <person name="Ma T."/>
            <person name="Huang H."/>
            <person name="Wu M."/>
            <person name="Li X."/>
            <person name="Li G."/>
        </authorList>
    </citation>
    <scope>NUCLEOTIDE SEQUENCE [LARGE SCALE GENOMIC DNA]</scope>
    <source>
        <strain evidence="4 5">NX02</strain>
    </source>
</reference>
<name>W0ADB5_9SPHN</name>
<dbReference type="Proteomes" id="UP000018851">
    <property type="component" value="Chromosome"/>
</dbReference>
<proteinExistence type="predicted"/>
<protein>
    <recommendedName>
        <fullName evidence="3">Outer membrane protein beta-barrel domain-containing protein</fullName>
    </recommendedName>
</protein>
<evidence type="ECO:0000256" key="1">
    <source>
        <dbReference type="ARBA" id="ARBA00022729"/>
    </source>
</evidence>
<sequence length="190" mass="19929">MKIYLLGAAVLASVPGVACAQDVSADDFDGIRIEARLGYETPTVSEDGDVYKIGSAVSYGGEAGVDFKLGDRVVAGPYITYEFSSVELCDGGECLKEEGNLGAGLRLGYAVSPTVLVYGKLGYASIEFKAETSFGSGSASKGGVQGAIGADVNFGEKFYGFAEINYADYGKFYGINLQRRHVAAGVGFRF</sequence>
<keyword evidence="1 2" id="KW-0732">Signal</keyword>
<feature type="chain" id="PRO_5004786169" description="Outer membrane protein beta-barrel domain-containing protein" evidence="2">
    <location>
        <begin position="21"/>
        <end position="190"/>
    </location>
</feature>
<evidence type="ECO:0000259" key="3">
    <source>
        <dbReference type="Pfam" id="PF13505"/>
    </source>
</evidence>
<dbReference type="EMBL" id="CP006644">
    <property type="protein sequence ID" value="AHE55066.1"/>
    <property type="molecule type" value="Genomic_DNA"/>
</dbReference>
<organism evidence="4 5">
    <name type="scientific">Sphingomonas sanxanigenens DSM 19645 = NX02</name>
    <dbReference type="NCBI Taxonomy" id="1123269"/>
    <lineage>
        <taxon>Bacteria</taxon>
        <taxon>Pseudomonadati</taxon>
        <taxon>Pseudomonadota</taxon>
        <taxon>Alphaproteobacteria</taxon>
        <taxon>Sphingomonadales</taxon>
        <taxon>Sphingomonadaceae</taxon>
        <taxon>Sphingomonas</taxon>
    </lineage>
</organism>
<accession>W0ADB5</accession>
<dbReference type="InterPro" id="IPR027385">
    <property type="entry name" value="Beta-barrel_OMP"/>
</dbReference>
<dbReference type="SUPFAM" id="SSF56925">
    <property type="entry name" value="OMPA-like"/>
    <property type="match status" value="1"/>
</dbReference>
<dbReference type="HOGENOM" id="CLU_037100_3_0_5"/>
<dbReference type="KEGG" id="ssan:NX02_16940"/>
<dbReference type="eggNOG" id="COG3637">
    <property type="taxonomic scope" value="Bacteria"/>
</dbReference>
<dbReference type="Gene3D" id="2.40.160.20">
    <property type="match status" value="1"/>
</dbReference>
<dbReference type="AlphaFoldDB" id="W0ADB5"/>
<evidence type="ECO:0000256" key="2">
    <source>
        <dbReference type="SAM" id="SignalP"/>
    </source>
</evidence>